<organism evidence="3 4">
    <name type="scientific">Mytilus coruscus</name>
    <name type="common">Sea mussel</name>
    <dbReference type="NCBI Taxonomy" id="42192"/>
    <lineage>
        <taxon>Eukaryota</taxon>
        <taxon>Metazoa</taxon>
        <taxon>Spiralia</taxon>
        <taxon>Lophotrochozoa</taxon>
        <taxon>Mollusca</taxon>
        <taxon>Bivalvia</taxon>
        <taxon>Autobranchia</taxon>
        <taxon>Pteriomorphia</taxon>
        <taxon>Mytilida</taxon>
        <taxon>Mytiloidea</taxon>
        <taxon>Mytilidae</taxon>
        <taxon>Mytilinae</taxon>
        <taxon>Mytilus</taxon>
    </lineage>
</organism>
<dbReference type="InterPro" id="IPR024883">
    <property type="entry name" value="Neurensin"/>
</dbReference>
<feature type="region of interest" description="Disordered" evidence="1">
    <location>
        <begin position="1"/>
        <end position="21"/>
    </location>
</feature>
<evidence type="ECO:0000256" key="2">
    <source>
        <dbReference type="SAM" id="Phobius"/>
    </source>
</evidence>
<evidence type="ECO:0000313" key="3">
    <source>
        <dbReference type="EMBL" id="CAC5420208.1"/>
    </source>
</evidence>
<proteinExistence type="predicted"/>
<dbReference type="Proteomes" id="UP000507470">
    <property type="component" value="Unassembled WGS sequence"/>
</dbReference>
<evidence type="ECO:0000313" key="4">
    <source>
        <dbReference type="Proteomes" id="UP000507470"/>
    </source>
</evidence>
<gene>
    <name evidence="3" type="ORF">MCOR_52453</name>
</gene>
<accession>A0A6J8EIH9</accession>
<dbReference type="PANTHER" id="PTHR14796:SF3">
    <property type="entry name" value="NEURENSIN 1-LIKE-RELATED"/>
    <property type="match status" value="1"/>
</dbReference>
<keyword evidence="2" id="KW-1133">Transmembrane helix</keyword>
<evidence type="ECO:0000256" key="1">
    <source>
        <dbReference type="SAM" id="MobiDB-lite"/>
    </source>
</evidence>
<dbReference type="GO" id="GO:0043005">
    <property type="term" value="C:neuron projection"/>
    <property type="evidence" value="ECO:0007669"/>
    <property type="project" value="TreeGrafter"/>
</dbReference>
<name>A0A6J8EIH9_MYTCO</name>
<dbReference type="GO" id="GO:0030133">
    <property type="term" value="C:transport vesicle"/>
    <property type="evidence" value="ECO:0007669"/>
    <property type="project" value="InterPro"/>
</dbReference>
<dbReference type="Pfam" id="PF14927">
    <property type="entry name" value="Neurensin"/>
    <property type="match status" value="1"/>
</dbReference>
<dbReference type="GO" id="GO:0007399">
    <property type="term" value="P:nervous system development"/>
    <property type="evidence" value="ECO:0007669"/>
    <property type="project" value="TreeGrafter"/>
</dbReference>
<keyword evidence="4" id="KW-1185">Reference proteome</keyword>
<feature type="transmembrane region" description="Helical" evidence="2">
    <location>
        <begin position="152"/>
        <end position="171"/>
    </location>
</feature>
<protein>
    <recommendedName>
        <fullName evidence="5">Neurensin-1</fullName>
    </recommendedName>
</protein>
<keyword evidence="2" id="KW-0812">Transmembrane</keyword>
<reference evidence="3 4" key="1">
    <citation type="submission" date="2020-06" db="EMBL/GenBank/DDBJ databases">
        <authorList>
            <person name="Li R."/>
            <person name="Bekaert M."/>
        </authorList>
    </citation>
    <scope>NUCLEOTIDE SEQUENCE [LARGE SCALE GENOMIC DNA]</scope>
    <source>
        <strain evidence="4">wild</strain>
    </source>
</reference>
<dbReference type="OrthoDB" id="5979667at2759"/>
<feature type="transmembrane region" description="Helical" evidence="2">
    <location>
        <begin position="92"/>
        <end position="118"/>
    </location>
</feature>
<feature type="compositionally biased region" description="Basic and acidic residues" evidence="1">
    <location>
        <begin position="1"/>
        <end position="11"/>
    </location>
</feature>
<dbReference type="AlphaFoldDB" id="A0A6J8EIH9"/>
<dbReference type="EMBL" id="CACVKT020009075">
    <property type="protein sequence ID" value="CAC5420208.1"/>
    <property type="molecule type" value="Genomic_DNA"/>
</dbReference>
<sequence length="235" mass="26324">MSESTESKNFTDDGLAEEEHDILSKTSTVLDETDSEKKKKKSGCPVYFGVKSYLHEFYDPNSAVKDPSIYEEDDDFALLLNPRSRRRRCPPIWLKVCIWSGANLLLFGIVGILVGYTVPRKSPVTKLSEDKNLGYIDHSAVSFNTTLDLCKLVGLILFCSGGIIFAMSLLFPSFLTNYCDDDVAEDSIRIPIADEKTPLSPIEMSIPSTSKVKSVQPNRVAFKDDFPTKDVRFMD</sequence>
<dbReference type="GO" id="GO:0043025">
    <property type="term" value="C:neuronal cell body"/>
    <property type="evidence" value="ECO:0007669"/>
    <property type="project" value="TreeGrafter"/>
</dbReference>
<evidence type="ECO:0008006" key="5">
    <source>
        <dbReference type="Google" id="ProtNLM"/>
    </source>
</evidence>
<dbReference type="PANTHER" id="PTHR14796">
    <property type="entry name" value="NEURENSIN 1-RELATED"/>
    <property type="match status" value="1"/>
</dbReference>
<keyword evidence="2" id="KW-0472">Membrane</keyword>